<dbReference type="EMBL" id="BOQN01000128">
    <property type="protein sequence ID" value="GIM96803.1"/>
    <property type="molecule type" value="Genomic_DNA"/>
</dbReference>
<organism evidence="12 13">
    <name type="scientific">Paractinoplanes toevensis</name>
    <dbReference type="NCBI Taxonomy" id="571911"/>
    <lineage>
        <taxon>Bacteria</taxon>
        <taxon>Bacillati</taxon>
        <taxon>Actinomycetota</taxon>
        <taxon>Actinomycetes</taxon>
        <taxon>Micromonosporales</taxon>
        <taxon>Micromonosporaceae</taxon>
        <taxon>Paractinoplanes</taxon>
    </lineage>
</organism>
<keyword evidence="6 9" id="KW-0067">ATP-binding</keyword>
<dbReference type="Gene3D" id="3.30.200.20">
    <property type="entry name" value="Phosphorylase Kinase, domain 1"/>
    <property type="match status" value="1"/>
</dbReference>
<feature type="compositionally biased region" description="Low complexity" evidence="10">
    <location>
        <begin position="389"/>
        <end position="422"/>
    </location>
</feature>
<dbReference type="InterPro" id="IPR017441">
    <property type="entry name" value="Protein_kinase_ATP_BS"/>
</dbReference>
<feature type="region of interest" description="Disordered" evidence="10">
    <location>
        <begin position="285"/>
        <end position="312"/>
    </location>
</feature>
<keyword evidence="4 9" id="KW-0547">Nucleotide-binding</keyword>
<evidence type="ECO:0000256" key="10">
    <source>
        <dbReference type="SAM" id="MobiDB-lite"/>
    </source>
</evidence>
<feature type="binding site" evidence="9">
    <location>
        <position position="50"/>
    </location>
    <ligand>
        <name>ATP</name>
        <dbReference type="ChEBI" id="CHEBI:30616"/>
    </ligand>
</feature>
<evidence type="ECO:0000256" key="8">
    <source>
        <dbReference type="ARBA" id="ARBA00048679"/>
    </source>
</evidence>
<dbReference type="InterPro" id="IPR008271">
    <property type="entry name" value="Ser/Thr_kinase_AS"/>
</dbReference>
<dbReference type="PROSITE" id="PS00107">
    <property type="entry name" value="PROTEIN_KINASE_ATP"/>
    <property type="match status" value="1"/>
</dbReference>
<evidence type="ECO:0000256" key="5">
    <source>
        <dbReference type="ARBA" id="ARBA00022777"/>
    </source>
</evidence>
<keyword evidence="3" id="KW-0808">Transferase</keyword>
<dbReference type="Gene3D" id="1.10.510.10">
    <property type="entry name" value="Transferase(Phosphotransferase) domain 1"/>
    <property type="match status" value="1"/>
</dbReference>
<reference evidence="12 13" key="1">
    <citation type="submission" date="2021-03" db="EMBL/GenBank/DDBJ databases">
        <title>Whole genome shotgun sequence of Actinoplanes toevensis NBRC 105298.</title>
        <authorList>
            <person name="Komaki H."/>
            <person name="Tamura T."/>
        </authorList>
    </citation>
    <scope>NUCLEOTIDE SEQUENCE [LARGE SCALE GENOMIC DNA]</scope>
    <source>
        <strain evidence="12 13">NBRC 105298</strain>
    </source>
</reference>
<dbReference type="AlphaFoldDB" id="A0A919WB25"/>
<feature type="compositionally biased region" description="Pro residues" evidence="10">
    <location>
        <begin position="291"/>
        <end position="310"/>
    </location>
</feature>
<dbReference type="Pfam" id="PF00069">
    <property type="entry name" value="Pkinase"/>
    <property type="match status" value="1"/>
</dbReference>
<comment type="catalytic activity">
    <reaction evidence="7">
        <text>L-threonyl-[protein] + ATP = O-phospho-L-threonyl-[protein] + ADP + H(+)</text>
        <dbReference type="Rhea" id="RHEA:46608"/>
        <dbReference type="Rhea" id="RHEA-COMP:11060"/>
        <dbReference type="Rhea" id="RHEA-COMP:11605"/>
        <dbReference type="ChEBI" id="CHEBI:15378"/>
        <dbReference type="ChEBI" id="CHEBI:30013"/>
        <dbReference type="ChEBI" id="CHEBI:30616"/>
        <dbReference type="ChEBI" id="CHEBI:61977"/>
        <dbReference type="ChEBI" id="CHEBI:456216"/>
        <dbReference type="EC" id="2.7.11.1"/>
    </reaction>
</comment>
<gene>
    <name evidence="12" type="ORF">Ato02nite_085960</name>
</gene>
<accession>A0A919WB25</accession>
<evidence type="ECO:0000313" key="12">
    <source>
        <dbReference type="EMBL" id="GIM96803.1"/>
    </source>
</evidence>
<feature type="compositionally biased region" description="Low complexity" evidence="10">
    <location>
        <begin position="349"/>
        <end position="362"/>
    </location>
</feature>
<evidence type="ECO:0000259" key="11">
    <source>
        <dbReference type="PROSITE" id="PS50011"/>
    </source>
</evidence>
<evidence type="ECO:0000256" key="3">
    <source>
        <dbReference type="ARBA" id="ARBA00022679"/>
    </source>
</evidence>
<dbReference type="SMART" id="SM00220">
    <property type="entry name" value="S_TKc"/>
    <property type="match status" value="1"/>
</dbReference>
<keyword evidence="5" id="KW-0418">Kinase</keyword>
<name>A0A919WB25_9ACTN</name>
<evidence type="ECO:0000256" key="4">
    <source>
        <dbReference type="ARBA" id="ARBA00022741"/>
    </source>
</evidence>
<comment type="catalytic activity">
    <reaction evidence="8">
        <text>L-seryl-[protein] + ATP = O-phospho-L-seryl-[protein] + ADP + H(+)</text>
        <dbReference type="Rhea" id="RHEA:17989"/>
        <dbReference type="Rhea" id="RHEA-COMP:9863"/>
        <dbReference type="Rhea" id="RHEA-COMP:11604"/>
        <dbReference type="ChEBI" id="CHEBI:15378"/>
        <dbReference type="ChEBI" id="CHEBI:29999"/>
        <dbReference type="ChEBI" id="CHEBI:30616"/>
        <dbReference type="ChEBI" id="CHEBI:83421"/>
        <dbReference type="ChEBI" id="CHEBI:456216"/>
        <dbReference type="EC" id="2.7.11.1"/>
    </reaction>
</comment>
<keyword evidence="13" id="KW-1185">Reference proteome</keyword>
<feature type="region of interest" description="Disordered" evidence="10">
    <location>
        <begin position="349"/>
        <end position="426"/>
    </location>
</feature>
<dbReference type="PROSITE" id="PS00108">
    <property type="entry name" value="PROTEIN_KINASE_ST"/>
    <property type="match status" value="1"/>
</dbReference>
<dbReference type="PROSITE" id="PS50011">
    <property type="entry name" value="PROTEIN_KINASE_DOM"/>
    <property type="match status" value="1"/>
</dbReference>
<evidence type="ECO:0000256" key="7">
    <source>
        <dbReference type="ARBA" id="ARBA00047899"/>
    </source>
</evidence>
<feature type="domain" description="Protein kinase" evidence="11">
    <location>
        <begin position="21"/>
        <end position="283"/>
    </location>
</feature>
<dbReference type="GO" id="GO:0005524">
    <property type="term" value="F:ATP binding"/>
    <property type="evidence" value="ECO:0007669"/>
    <property type="project" value="UniProtKB-UniRule"/>
</dbReference>
<sequence>MMNGDGLSGPAGADLVLGERYRLISQVGAGGTAVVWQAHDSVLARTVAVKILAAPYAGDPLSRDRIRSEAQAAAILSHPNIAQVYDYGEADIDGEIVPYVVLELVRGNTLHQRLSEGPVSPRYAMRVSAEIAAALAAAHAEGLSHRDIKPANVMLAPTGAKVVDFGIAAAIRPPESGSDDFEVFGTPAYLAPERLLHDAVEPASDVYALGVLLYRLLTGHSPWTTETTTQMLAAHIYIEPEPLPSLPQVPQYVTELCNRCLAKDPADRPSAREVAALLAHGAGVQSITDEPPAPEPDQPPDPAIGSPPPAAGRRNWRPYAAAGALLGVIIAVLWVSSAAHQDGAVSLPVPSSAPAPAVSRSAGNPPPVPPATPAGTVPGSRGPARTGGATVATVQPTAAPANPAVPATTAAPDPAVTTTDPAAEPDERTLSSVAGSVRATCPAPDTAQILSWEATKPYKVVEGDDEPGSAPTVSFKHGNSQVIMTVTCAAGVPSATNT</sequence>
<dbReference type="PANTHER" id="PTHR43289:SF6">
    <property type="entry name" value="SERINE_THREONINE-PROTEIN KINASE NEKL-3"/>
    <property type="match status" value="1"/>
</dbReference>
<evidence type="ECO:0000313" key="13">
    <source>
        <dbReference type="Proteomes" id="UP000677082"/>
    </source>
</evidence>
<evidence type="ECO:0000256" key="1">
    <source>
        <dbReference type="ARBA" id="ARBA00012513"/>
    </source>
</evidence>
<evidence type="ECO:0000256" key="9">
    <source>
        <dbReference type="PROSITE-ProRule" id="PRU10141"/>
    </source>
</evidence>
<evidence type="ECO:0000256" key="6">
    <source>
        <dbReference type="ARBA" id="ARBA00022840"/>
    </source>
</evidence>
<comment type="caution">
    <text evidence="12">The sequence shown here is derived from an EMBL/GenBank/DDBJ whole genome shotgun (WGS) entry which is preliminary data.</text>
</comment>
<evidence type="ECO:0000256" key="2">
    <source>
        <dbReference type="ARBA" id="ARBA00022527"/>
    </source>
</evidence>
<dbReference type="FunFam" id="3.30.200.20:FF:000035">
    <property type="entry name" value="Serine/threonine protein kinase Stk1"/>
    <property type="match status" value="1"/>
</dbReference>
<dbReference type="InterPro" id="IPR000719">
    <property type="entry name" value="Prot_kinase_dom"/>
</dbReference>
<dbReference type="Proteomes" id="UP000677082">
    <property type="component" value="Unassembled WGS sequence"/>
</dbReference>
<dbReference type="EC" id="2.7.11.1" evidence="1"/>
<keyword evidence="2" id="KW-0723">Serine/threonine-protein kinase</keyword>
<dbReference type="CDD" id="cd14014">
    <property type="entry name" value="STKc_PknB_like"/>
    <property type="match status" value="1"/>
</dbReference>
<proteinExistence type="predicted"/>
<protein>
    <recommendedName>
        <fullName evidence="1">non-specific serine/threonine protein kinase</fullName>
        <ecNumber evidence="1">2.7.11.1</ecNumber>
    </recommendedName>
</protein>
<dbReference type="GO" id="GO:0004674">
    <property type="term" value="F:protein serine/threonine kinase activity"/>
    <property type="evidence" value="ECO:0007669"/>
    <property type="project" value="UniProtKB-KW"/>
</dbReference>
<dbReference type="InterPro" id="IPR011009">
    <property type="entry name" value="Kinase-like_dom_sf"/>
</dbReference>
<dbReference type="SUPFAM" id="SSF56112">
    <property type="entry name" value="Protein kinase-like (PK-like)"/>
    <property type="match status" value="1"/>
</dbReference>
<dbReference type="PANTHER" id="PTHR43289">
    <property type="entry name" value="MITOGEN-ACTIVATED PROTEIN KINASE KINASE KINASE 20-RELATED"/>
    <property type="match status" value="1"/>
</dbReference>